<organism evidence="2 3">
    <name type="scientific">Vibrio anguillarum</name>
    <name type="common">Listonella anguillarum</name>
    <dbReference type="NCBI Taxonomy" id="55601"/>
    <lineage>
        <taxon>Bacteria</taxon>
        <taxon>Pseudomonadati</taxon>
        <taxon>Pseudomonadota</taxon>
        <taxon>Gammaproteobacteria</taxon>
        <taxon>Vibrionales</taxon>
        <taxon>Vibrionaceae</taxon>
        <taxon>Vibrio</taxon>
    </lineage>
</organism>
<dbReference type="Gene3D" id="3.40.50.300">
    <property type="entry name" value="P-loop containing nucleotide triphosphate hydrolases"/>
    <property type="match status" value="1"/>
</dbReference>
<evidence type="ECO:0000313" key="3">
    <source>
        <dbReference type="Proteomes" id="UP000078309"/>
    </source>
</evidence>
<keyword evidence="2" id="KW-0067">ATP-binding</keyword>
<dbReference type="InterPro" id="IPR051396">
    <property type="entry name" value="Bact_Antivir_Def_Nuclease"/>
</dbReference>
<gene>
    <name evidence="2" type="ORF">PL14_18405</name>
</gene>
<dbReference type="RefSeq" id="WP_064624626.1">
    <property type="nucleotide sequence ID" value="NZ_CP022101.1"/>
</dbReference>
<name>A0ABD4QZM1_VIBAN</name>
<dbReference type="InterPro" id="IPR027417">
    <property type="entry name" value="P-loop_NTPase"/>
</dbReference>
<dbReference type="PANTHER" id="PTHR43581:SF2">
    <property type="entry name" value="EXCINUCLEASE ATPASE SUBUNIT"/>
    <property type="match status" value="1"/>
</dbReference>
<dbReference type="EMBL" id="JAHGUI010000138">
    <property type="protein sequence ID" value="MBT2920637.1"/>
    <property type="molecule type" value="Genomic_DNA"/>
</dbReference>
<dbReference type="Pfam" id="PF13304">
    <property type="entry name" value="AAA_21"/>
    <property type="match status" value="1"/>
</dbReference>
<dbReference type="InterPro" id="IPR003593">
    <property type="entry name" value="AAA+_ATPase"/>
</dbReference>
<dbReference type="AlphaFoldDB" id="A0ABD4QZM1"/>
<keyword evidence="2" id="KW-0547">Nucleotide-binding</keyword>
<accession>A0ABD4QZM1</accession>
<dbReference type="PANTHER" id="PTHR43581">
    <property type="entry name" value="ATP/GTP PHOSPHATASE"/>
    <property type="match status" value="1"/>
</dbReference>
<dbReference type="InterPro" id="IPR003959">
    <property type="entry name" value="ATPase_AAA_core"/>
</dbReference>
<comment type="caution">
    <text evidence="2">The sequence shown here is derived from an EMBL/GenBank/DDBJ whole genome shotgun (WGS) entry which is preliminary data.</text>
</comment>
<dbReference type="GO" id="GO:0005524">
    <property type="term" value="F:ATP binding"/>
    <property type="evidence" value="ECO:0007669"/>
    <property type="project" value="UniProtKB-KW"/>
</dbReference>
<dbReference type="SMART" id="SM00382">
    <property type="entry name" value="AAA"/>
    <property type="match status" value="1"/>
</dbReference>
<proteinExistence type="predicted"/>
<evidence type="ECO:0000313" key="2">
    <source>
        <dbReference type="EMBL" id="MBT2920637.1"/>
    </source>
</evidence>
<protein>
    <submittedName>
        <fullName evidence="2">ATP-binding protein</fullName>
    </submittedName>
</protein>
<feature type="domain" description="AAA+ ATPase" evidence="1">
    <location>
        <begin position="26"/>
        <end position="372"/>
    </location>
</feature>
<dbReference type="Proteomes" id="UP000078309">
    <property type="component" value="Unassembled WGS sequence"/>
</dbReference>
<sequence>MENYNSIQLIDTIIPNSDKHVTISLEGKNLIITGGNGCGKTRLLNQIHENISAQVEQMSHKTADQIRQDISNRERWMNNSSPTNADYHHYKQQIRELELKLADIDKVKVILGDLETYCTDFNEKKALLRLFPAVREQSLAHTGSYDSLARLKKEDEGNSLSKDSSSQFERYLVAFYNYGSHLLARVDDKAQGAKVDAWFDNVTSQLQYLFEDETLKLDYNAEEQAFYIKQDGKDPYKFDKLSSGYQSILSIYADLLMKVELKEVSAQELSGVVFIDEIDAHLHVSLQRKIFSFFDQAFPKVQFIVTTHSPFVVQSVNNSVIYDLSANEQLEDLSMYSYESILKGLLGVESKSSILDGLIEELATQIQVKKPDWDTIIDLIRRIKPNERNLDTHSSNVLKQAEIQLMDERNKNGMEE</sequence>
<dbReference type="SUPFAM" id="SSF52540">
    <property type="entry name" value="P-loop containing nucleoside triphosphate hydrolases"/>
    <property type="match status" value="1"/>
</dbReference>
<reference evidence="2 3" key="1">
    <citation type="journal article" date="2017" name="J. Fish Dis.">
        <title>Comparative assessment of Vibrio virulence in marine fish larvae.</title>
        <authorList>
            <person name="Ronneseth A."/>
            <person name="Castillo D."/>
            <person name="D'Alvise P."/>
            <person name="Tonnesen O."/>
            <person name="Haugland G."/>
            <person name="Grotkjaer T."/>
            <person name="Engell-Sorensen K."/>
            <person name="Norremark L."/>
            <person name="Bergh O."/>
            <person name="Wergeland H.I."/>
            <person name="Gram L."/>
        </authorList>
    </citation>
    <scope>NUCLEOTIDE SEQUENCE [LARGE SCALE GENOMIC DNA]</scope>
    <source>
        <strain evidence="2 3">90-11-286</strain>
    </source>
</reference>
<evidence type="ECO:0000259" key="1">
    <source>
        <dbReference type="SMART" id="SM00382"/>
    </source>
</evidence>